<evidence type="ECO:0000313" key="1">
    <source>
        <dbReference type="EMBL" id="PLB45987.1"/>
    </source>
</evidence>
<dbReference type="AlphaFoldDB" id="A0A2I2FZD4"/>
<dbReference type="GeneID" id="36550759"/>
<organism evidence="1 2">
    <name type="scientific">Aspergillus steynii IBT 23096</name>
    <dbReference type="NCBI Taxonomy" id="1392250"/>
    <lineage>
        <taxon>Eukaryota</taxon>
        <taxon>Fungi</taxon>
        <taxon>Dikarya</taxon>
        <taxon>Ascomycota</taxon>
        <taxon>Pezizomycotina</taxon>
        <taxon>Eurotiomycetes</taxon>
        <taxon>Eurotiomycetidae</taxon>
        <taxon>Eurotiales</taxon>
        <taxon>Aspergillaceae</taxon>
        <taxon>Aspergillus</taxon>
        <taxon>Aspergillus subgen. Circumdati</taxon>
    </lineage>
</organism>
<name>A0A2I2FZD4_9EURO</name>
<proteinExistence type="predicted"/>
<keyword evidence="2" id="KW-1185">Reference proteome</keyword>
<dbReference type="RefSeq" id="XP_024701289.1">
    <property type="nucleotide sequence ID" value="XM_024843060.1"/>
</dbReference>
<reference evidence="1 2" key="1">
    <citation type="submission" date="2016-12" db="EMBL/GenBank/DDBJ databases">
        <title>The genomes of Aspergillus section Nigri reveals drivers in fungal speciation.</title>
        <authorList>
            <consortium name="DOE Joint Genome Institute"/>
            <person name="Vesth T.C."/>
            <person name="Nybo J."/>
            <person name="Theobald S."/>
            <person name="Brandl J."/>
            <person name="Frisvad J.C."/>
            <person name="Nielsen K.F."/>
            <person name="Lyhne E.K."/>
            <person name="Kogle M.E."/>
            <person name="Kuo A."/>
            <person name="Riley R."/>
            <person name="Clum A."/>
            <person name="Nolan M."/>
            <person name="Lipzen A."/>
            <person name="Salamov A."/>
            <person name="Henrissat B."/>
            <person name="Wiebenga A."/>
            <person name="De Vries R.P."/>
            <person name="Grigoriev I.V."/>
            <person name="Mortensen U.H."/>
            <person name="Andersen M.R."/>
            <person name="Baker S.E."/>
        </authorList>
    </citation>
    <scope>NUCLEOTIDE SEQUENCE [LARGE SCALE GENOMIC DNA]</scope>
    <source>
        <strain evidence="1 2">IBT 23096</strain>
    </source>
</reference>
<dbReference type="Proteomes" id="UP000234275">
    <property type="component" value="Unassembled WGS sequence"/>
</dbReference>
<dbReference type="EMBL" id="MSFO01000007">
    <property type="protein sequence ID" value="PLB45987.1"/>
    <property type="molecule type" value="Genomic_DNA"/>
</dbReference>
<accession>A0A2I2FZD4</accession>
<dbReference type="VEuPathDB" id="FungiDB:P170DRAFT_257966"/>
<protein>
    <submittedName>
        <fullName evidence="1">Uncharacterized protein</fullName>
    </submittedName>
</protein>
<evidence type="ECO:0000313" key="2">
    <source>
        <dbReference type="Proteomes" id="UP000234275"/>
    </source>
</evidence>
<gene>
    <name evidence="1" type="ORF">P170DRAFT_257966</name>
</gene>
<sequence length="159" mass="18451">MLAETRPSHAYDANDPSVIVHCMSLIETPEARGYRFRSGRRHRYMQSGWVSTGPWLHRAISTLRNPSELHTEAYGGAWRLESWGSRTDPHTATLSALFLREIFHHFQLGMLHNRFDGLTWLVRRVCFRSIAVRWKAVGVAPTHYLRLSAPRTLHRLHAR</sequence>
<comment type="caution">
    <text evidence="1">The sequence shown here is derived from an EMBL/GenBank/DDBJ whole genome shotgun (WGS) entry which is preliminary data.</text>
</comment>